<dbReference type="PANTHER" id="PTHR10795">
    <property type="entry name" value="PROPROTEIN CONVERTASE SUBTILISIN/KEXIN"/>
    <property type="match status" value="1"/>
</dbReference>
<dbReference type="AlphaFoldDB" id="A0AAD8HNM6"/>
<comment type="caution">
    <text evidence="6">Lacks conserved residue(s) required for the propagation of feature annotation.</text>
</comment>
<dbReference type="PROSITE" id="PS00138">
    <property type="entry name" value="SUBTILASE_SER"/>
    <property type="match status" value="1"/>
</dbReference>
<dbReference type="Proteomes" id="UP001237642">
    <property type="component" value="Unassembled WGS sequence"/>
</dbReference>
<evidence type="ECO:0000256" key="4">
    <source>
        <dbReference type="ARBA" id="ARBA00022801"/>
    </source>
</evidence>
<comment type="caution">
    <text evidence="10">The sequence shown here is derived from an EMBL/GenBank/DDBJ whole genome shotgun (WGS) entry which is preliminary data.</text>
</comment>
<dbReference type="SUPFAM" id="SSF52743">
    <property type="entry name" value="Subtilisin-like"/>
    <property type="match status" value="1"/>
</dbReference>
<evidence type="ECO:0000313" key="11">
    <source>
        <dbReference type="Proteomes" id="UP001237642"/>
    </source>
</evidence>
<dbReference type="Gene3D" id="3.40.50.200">
    <property type="entry name" value="Peptidase S8/S53 domain"/>
    <property type="match status" value="2"/>
</dbReference>
<dbReference type="PROSITE" id="PS51892">
    <property type="entry name" value="SUBTILASE"/>
    <property type="match status" value="1"/>
</dbReference>
<name>A0AAD8HNM6_9APIA</name>
<evidence type="ECO:0000256" key="3">
    <source>
        <dbReference type="ARBA" id="ARBA00022729"/>
    </source>
</evidence>
<dbReference type="EMBL" id="JAUIZM010000008">
    <property type="protein sequence ID" value="KAK1370509.1"/>
    <property type="molecule type" value="Genomic_DNA"/>
</dbReference>
<evidence type="ECO:0000256" key="7">
    <source>
        <dbReference type="SAM" id="MobiDB-lite"/>
    </source>
</evidence>
<evidence type="ECO:0000259" key="9">
    <source>
        <dbReference type="Pfam" id="PF17766"/>
    </source>
</evidence>
<dbReference type="InterPro" id="IPR045051">
    <property type="entry name" value="SBT"/>
</dbReference>
<evidence type="ECO:0000256" key="6">
    <source>
        <dbReference type="PROSITE-ProRule" id="PRU01240"/>
    </source>
</evidence>
<keyword evidence="4" id="KW-0378">Hydrolase</keyword>
<dbReference type="Pfam" id="PF00082">
    <property type="entry name" value="Peptidase_S8"/>
    <property type="match status" value="1"/>
</dbReference>
<evidence type="ECO:0000256" key="1">
    <source>
        <dbReference type="ARBA" id="ARBA00011073"/>
    </source>
</evidence>
<protein>
    <submittedName>
        <fullName evidence="10">Uncharacterized protein</fullName>
    </submittedName>
</protein>
<reference evidence="10" key="1">
    <citation type="submission" date="2023-02" db="EMBL/GenBank/DDBJ databases">
        <title>Genome of toxic invasive species Heracleum sosnowskyi carries increased number of genes despite the absence of recent whole-genome duplications.</title>
        <authorList>
            <person name="Schelkunov M."/>
            <person name="Shtratnikova V."/>
            <person name="Makarenko M."/>
            <person name="Klepikova A."/>
            <person name="Omelchenko D."/>
            <person name="Novikova G."/>
            <person name="Obukhova E."/>
            <person name="Bogdanov V."/>
            <person name="Penin A."/>
            <person name="Logacheva M."/>
        </authorList>
    </citation>
    <scope>NUCLEOTIDE SEQUENCE</scope>
    <source>
        <strain evidence="10">Hsosn_3</strain>
        <tissue evidence="10">Leaf</tissue>
    </source>
</reference>
<evidence type="ECO:0000259" key="8">
    <source>
        <dbReference type="Pfam" id="PF00082"/>
    </source>
</evidence>
<feature type="domain" description="Subtilisin-like protease fibronectin type-III" evidence="9">
    <location>
        <begin position="500"/>
        <end position="615"/>
    </location>
</feature>
<dbReference type="InterPro" id="IPR023828">
    <property type="entry name" value="Peptidase_S8_Ser-AS"/>
</dbReference>
<evidence type="ECO:0000256" key="5">
    <source>
        <dbReference type="ARBA" id="ARBA00022825"/>
    </source>
</evidence>
<keyword evidence="5" id="KW-0720">Serine protease</keyword>
<keyword evidence="3" id="KW-0732">Signal</keyword>
<feature type="region of interest" description="Disordered" evidence="7">
    <location>
        <begin position="630"/>
        <end position="659"/>
    </location>
</feature>
<evidence type="ECO:0000313" key="10">
    <source>
        <dbReference type="EMBL" id="KAK1370509.1"/>
    </source>
</evidence>
<feature type="compositionally biased region" description="Basic and acidic residues" evidence="7">
    <location>
        <begin position="634"/>
        <end position="645"/>
    </location>
</feature>
<proteinExistence type="inferred from homology"/>
<keyword evidence="2" id="KW-0645">Protease</keyword>
<dbReference type="Pfam" id="PF17766">
    <property type="entry name" value="fn3_6"/>
    <property type="match status" value="1"/>
</dbReference>
<keyword evidence="11" id="KW-1185">Reference proteome</keyword>
<dbReference type="InterPro" id="IPR036852">
    <property type="entry name" value="Peptidase_S8/S53_dom_sf"/>
</dbReference>
<feature type="domain" description="Peptidase S8/S53" evidence="8">
    <location>
        <begin position="99"/>
        <end position="457"/>
    </location>
</feature>
<evidence type="ECO:0000256" key="2">
    <source>
        <dbReference type="ARBA" id="ARBA00022670"/>
    </source>
</evidence>
<reference evidence="10" key="2">
    <citation type="submission" date="2023-05" db="EMBL/GenBank/DDBJ databases">
        <authorList>
            <person name="Schelkunov M.I."/>
        </authorList>
    </citation>
    <scope>NUCLEOTIDE SEQUENCE</scope>
    <source>
        <strain evidence="10">Hsosn_3</strain>
        <tissue evidence="10">Leaf</tissue>
    </source>
</reference>
<comment type="similarity">
    <text evidence="1 6">Belongs to the peptidase S8 family.</text>
</comment>
<dbReference type="InterPro" id="IPR000209">
    <property type="entry name" value="Peptidase_S8/S53_dom"/>
</dbReference>
<dbReference type="GO" id="GO:0006508">
    <property type="term" value="P:proteolysis"/>
    <property type="evidence" value="ECO:0007669"/>
    <property type="project" value="UniProtKB-KW"/>
</dbReference>
<dbReference type="GO" id="GO:0004252">
    <property type="term" value="F:serine-type endopeptidase activity"/>
    <property type="evidence" value="ECO:0007669"/>
    <property type="project" value="InterPro"/>
</dbReference>
<sequence length="659" mass="72248">MRLILLSNRRRRRKTRGRARSLNDLDSADMNLGEERRGEAMNDMVDAPIVAVIDGCRHATRHFDRDELTFLSSGALVEYKGVLKLCKECSEQGKVSPSIGINGHGFFCASIIGSPEFHNARLEKLQSSTLSTVSPPRVSIYAIGCPCCTVMDIKDIAEALDEVKDANVNVISMSLMRGSPAKYLDQAEPDFNLGDDKILQVTMDGILVVLAAGNYGNHGFGSIHKSPPWCLTVAACTSCKKFKTTIGFVSDADVDLHSLEGQSTSMVILNEEDCVVVRKKGDIHNTRCVMYISKDRAEIVVEASEEIITTNPWSLVHISPETSTIISSYLDRVAAKQGSLLAYFPSSSSVDLHRPSVSDFSGWGPCSYYKECMKPDLCAPGEGIVAAWPLDVTIDGERDDGKPGIARYTVGTGTSFSAPDVAAGVALIMAENKFTVSATISAAITTADKMHGQNCLGYEYAYGAGVFNLKKALQPGLVYEEVAEKFIDYYMGSGILYSSLNLPYFSATFPLGTEEKWVCHFPRKLKSVEKGRTTYTADVVVRATNLDLPLQSIKIEVRPKKLVFENFGDEQKFLLDVHVPHTQKKESFGIISGYLKWTKEAGNEDDVKIVVDSPIILSSMDMSSISLEGLPLRRQSDERKQHDTKTSGGSLKLQQGCIF</sequence>
<accession>A0AAD8HNM6</accession>
<dbReference type="Gene3D" id="3.50.30.30">
    <property type="match status" value="1"/>
</dbReference>
<gene>
    <name evidence="10" type="ORF">POM88_036601</name>
</gene>
<dbReference type="InterPro" id="IPR041469">
    <property type="entry name" value="Subtilisin-like_FN3"/>
</dbReference>
<organism evidence="10 11">
    <name type="scientific">Heracleum sosnowskyi</name>
    <dbReference type="NCBI Taxonomy" id="360622"/>
    <lineage>
        <taxon>Eukaryota</taxon>
        <taxon>Viridiplantae</taxon>
        <taxon>Streptophyta</taxon>
        <taxon>Embryophyta</taxon>
        <taxon>Tracheophyta</taxon>
        <taxon>Spermatophyta</taxon>
        <taxon>Magnoliopsida</taxon>
        <taxon>eudicotyledons</taxon>
        <taxon>Gunneridae</taxon>
        <taxon>Pentapetalae</taxon>
        <taxon>asterids</taxon>
        <taxon>campanulids</taxon>
        <taxon>Apiales</taxon>
        <taxon>Apiaceae</taxon>
        <taxon>Apioideae</taxon>
        <taxon>apioid superclade</taxon>
        <taxon>Tordylieae</taxon>
        <taxon>Tordyliinae</taxon>
        <taxon>Heracleum</taxon>
    </lineage>
</organism>
<dbReference type="Gene3D" id="2.60.40.2310">
    <property type="match status" value="1"/>
</dbReference>